<proteinExistence type="predicted"/>
<feature type="domain" description="EGF-like" evidence="5">
    <location>
        <begin position="498"/>
        <end position="538"/>
    </location>
</feature>
<evidence type="ECO:0000256" key="3">
    <source>
        <dbReference type="SAM" id="Phobius"/>
    </source>
</evidence>
<keyword evidence="3" id="KW-0472">Membrane</keyword>
<feature type="compositionally biased region" description="Polar residues" evidence="2">
    <location>
        <begin position="63"/>
        <end position="73"/>
    </location>
</feature>
<name>A0A7L0VLM4_9PASE</name>
<evidence type="ECO:0000256" key="2">
    <source>
        <dbReference type="SAM" id="MobiDB-lite"/>
    </source>
</evidence>
<feature type="region of interest" description="Disordered" evidence="2">
    <location>
        <begin position="280"/>
        <end position="338"/>
    </location>
</feature>
<comment type="caution">
    <text evidence="6">The sequence shown here is derived from an EMBL/GenBank/DDBJ whole genome shotgun (WGS) entry which is preliminary data.</text>
</comment>
<evidence type="ECO:0000259" key="5">
    <source>
        <dbReference type="PROSITE" id="PS50026"/>
    </source>
</evidence>
<evidence type="ECO:0000256" key="1">
    <source>
        <dbReference type="PROSITE-ProRule" id="PRU00076"/>
    </source>
</evidence>
<gene>
    <name evidence="6" type="primary">Impg2_1</name>
    <name evidence="6" type="ORF">LEPASP_R15285</name>
</gene>
<dbReference type="InterPro" id="IPR000742">
    <property type="entry name" value="EGF"/>
</dbReference>
<sequence length="737" mass="75883">GLSGGQGFASRPREGPRSAPRPTALSLGPGGSPLASTAWPAMGTGPALLPATRRGSGLPLPTTMASTPGVTSPGQGGALDLTTGVLGPPDREGPPEHSHTPLSPSPIPEQPSVPLASGSTAVAQGGVTHPSPGSSHVPLSPQPASARDSAVTPLSTPLPSPGTSWGVLGFGPTVGTPLGDPSPALPHSSSRVGPAESPPSLGGTQVRVGSLAPPSAPGPPQQPALSQPASSLGPTTAIGVTTTGVTATITTATSPERLGDMGMVTEEPRAAVLQRNVVGPTWGSPTHVPTVMPGSPQHPTASHGGGPGSPPAAVDTDLAQPSRSPRGRTDTDTPQVTLAGVGRAPQVFIVEDQPPLLRASLLRVPCELVLDMAFVPALQDPGSLERQELLHSFNQTVTPLFSSVPGFLRLEVTGIRAGSVVLRYEALFAAERLPGPGLDELLGAALGSARARPGLAVGAAPVLRHVALARPLDPCALLFACPSGFACVAGADGNVTCTSLCHRGYCKNHGICSHGRDHPPRCQCPVGSDFWFMGLRCDYRVTQQGLLGMAAGVLLSIVLLGAVLAAVAIRRFKALLLEARADQTRSSYRRFCRLDDVSAQYWSRSGLPSASSLDNPAFSNSEELLHLQILDGGCCGCGGDSAVPDGAKRGPAPCAHPQCQPSFHYDWDTSSSSMNDPMVDSGKASDISVSSWPMEPIQWAPFPLLHQLSRQRPHKARWPQSVSEGLELGTLERSWTA</sequence>
<dbReference type="InterPro" id="IPR000082">
    <property type="entry name" value="SEA_dom"/>
</dbReference>
<comment type="caution">
    <text evidence="1">Lacks conserved residue(s) required for the propagation of feature annotation.</text>
</comment>
<accession>A0A7L0VLM4</accession>
<evidence type="ECO:0000313" key="7">
    <source>
        <dbReference type="Proteomes" id="UP000558164"/>
    </source>
</evidence>
<feature type="non-terminal residue" evidence="6">
    <location>
        <position position="1"/>
    </location>
</feature>
<feature type="transmembrane region" description="Helical" evidence="3">
    <location>
        <begin position="546"/>
        <end position="569"/>
    </location>
</feature>
<keyword evidence="3" id="KW-1133">Transmembrane helix</keyword>
<dbReference type="PROSITE" id="PS00028">
    <property type="entry name" value="ZINC_FINGER_C2H2_1"/>
    <property type="match status" value="1"/>
</dbReference>
<evidence type="ECO:0000259" key="4">
    <source>
        <dbReference type="PROSITE" id="PS50024"/>
    </source>
</evidence>
<feature type="compositionally biased region" description="Basic and acidic residues" evidence="2">
    <location>
        <begin position="89"/>
        <end position="99"/>
    </location>
</feature>
<dbReference type="PROSITE" id="PS50026">
    <property type="entry name" value="EGF_3"/>
    <property type="match status" value="1"/>
</dbReference>
<organism evidence="6 7">
    <name type="scientific">Leptocoma aspasia</name>
    <dbReference type="NCBI Taxonomy" id="2585812"/>
    <lineage>
        <taxon>Eukaryota</taxon>
        <taxon>Metazoa</taxon>
        <taxon>Chordata</taxon>
        <taxon>Craniata</taxon>
        <taxon>Vertebrata</taxon>
        <taxon>Euteleostomi</taxon>
        <taxon>Archelosauria</taxon>
        <taxon>Archosauria</taxon>
        <taxon>Dinosauria</taxon>
        <taxon>Saurischia</taxon>
        <taxon>Theropoda</taxon>
        <taxon>Coelurosauria</taxon>
        <taxon>Aves</taxon>
        <taxon>Neognathae</taxon>
        <taxon>Neoaves</taxon>
        <taxon>Telluraves</taxon>
        <taxon>Australaves</taxon>
        <taxon>Passeriformes</taxon>
        <taxon>Passeroidea</taxon>
        <taxon>Nectariniidae</taxon>
        <taxon>Leptocoma</taxon>
    </lineage>
</organism>
<evidence type="ECO:0000313" key="6">
    <source>
        <dbReference type="EMBL" id="NXL79847.1"/>
    </source>
</evidence>
<feature type="region of interest" description="Disordered" evidence="2">
    <location>
        <begin position="1"/>
        <end position="241"/>
    </location>
</feature>
<dbReference type="EMBL" id="VXAX01006508">
    <property type="protein sequence ID" value="NXL79847.1"/>
    <property type="molecule type" value="Genomic_DNA"/>
</dbReference>
<keyword evidence="1" id="KW-0245">EGF-like domain</keyword>
<keyword evidence="3" id="KW-0812">Transmembrane</keyword>
<feature type="compositionally biased region" description="Low complexity" evidence="2">
    <location>
        <begin position="223"/>
        <end position="241"/>
    </location>
</feature>
<keyword evidence="7" id="KW-1185">Reference proteome</keyword>
<dbReference type="InterPro" id="IPR013087">
    <property type="entry name" value="Znf_C2H2_type"/>
</dbReference>
<dbReference type="PROSITE" id="PS50024">
    <property type="entry name" value="SEA"/>
    <property type="match status" value="1"/>
</dbReference>
<dbReference type="Proteomes" id="UP000558164">
    <property type="component" value="Unassembled WGS sequence"/>
</dbReference>
<protein>
    <submittedName>
        <fullName evidence="6">IMPG2 protein</fullName>
    </submittedName>
</protein>
<dbReference type="OrthoDB" id="10055523at2759"/>
<feature type="domain" description="SEA" evidence="4">
    <location>
        <begin position="358"/>
        <end position="474"/>
    </location>
</feature>
<dbReference type="GO" id="GO:0071944">
    <property type="term" value="C:cell periphery"/>
    <property type="evidence" value="ECO:0007669"/>
    <property type="project" value="UniProtKB-ARBA"/>
</dbReference>
<dbReference type="AlphaFoldDB" id="A0A7L0VLM4"/>
<reference evidence="6 7" key="1">
    <citation type="submission" date="2019-09" db="EMBL/GenBank/DDBJ databases">
        <title>Bird 10,000 Genomes (B10K) Project - Family phase.</title>
        <authorList>
            <person name="Zhang G."/>
        </authorList>
    </citation>
    <scope>NUCLEOTIDE SEQUENCE [LARGE SCALE GENOMIC DNA]</scope>
    <source>
        <strain evidence="6">B10K-DU-001-35</strain>
        <tissue evidence="6">Muscle</tissue>
    </source>
</reference>
<feature type="non-terminal residue" evidence="6">
    <location>
        <position position="737"/>
    </location>
</feature>